<evidence type="ECO:0000313" key="3">
    <source>
        <dbReference type="Proteomes" id="UP000582016"/>
    </source>
</evidence>
<keyword evidence="3" id="KW-1185">Reference proteome</keyword>
<protein>
    <recommendedName>
        <fullName evidence="1">F-box domain-containing protein</fullName>
    </recommendedName>
</protein>
<dbReference type="OrthoDB" id="40579at2759"/>
<proteinExistence type="predicted"/>
<dbReference type="AlphaFoldDB" id="A0A8H5I6U9"/>
<dbReference type="EMBL" id="JAAOAQ010001068">
    <property type="protein sequence ID" value="KAF5530583.1"/>
    <property type="molecule type" value="Genomic_DNA"/>
</dbReference>
<dbReference type="InterPro" id="IPR036047">
    <property type="entry name" value="F-box-like_dom_sf"/>
</dbReference>
<name>A0A8H5I6U9_9HYPO</name>
<gene>
    <name evidence="2" type="ORF">FPHYL_14055</name>
</gene>
<evidence type="ECO:0000313" key="2">
    <source>
        <dbReference type="EMBL" id="KAF5530583.1"/>
    </source>
</evidence>
<dbReference type="CDD" id="cd09917">
    <property type="entry name" value="F-box_SF"/>
    <property type="match status" value="1"/>
</dbReference>
<evidence type="ECO:0000259" key="1">
    <source>
        <dbReference type="PROSITE" id="PS50181"/>
    </source>
</evidence>
<organism evidence="2 3">
    <name type="scientific">Fusarium phyllophilum</name>
    <dbReference type="NCBI Taxonomy" id="47803"/>
    <lineage>
        <taxon>Eukaryota</taxon>
        <taxon>Fungi</taxon>
        <taxon>Dikarya</taxon>
        <taxon>Ascomycota</taxon>
        <taxon>Pezizomycotina</taxon>
        <taxon>Sordariomycetes</taxon>
        <taxon>Hypocreomycetidae</taxon>
        <taxon>Hypocreales</taxon>
        <taxon>Nectriaceae</taxon>
        <taxon>Fusarium</taxon>
        <taxon>Fusarium fujikuroi species complex</taxon>
    </lineage>
</organism>
<reference evidence="2 3" key="1">
    <citation type="submission" date="2020-05" db="EMBL/GenBank/DDBJ databases">
        <title>Identification and distribution of gene clusters putatively required for synthesis of sphingolipid metabolism inhibitors in phylogenetically diverse species of the filamentous fungus Fusarium.</title>
        <authorList>
            <person name="Kim H.-S."/>
            <person name="Busman M."/>
            <person name="Brown D.W."/>
            <person name="Divon H."/>
            <person name="Uhlig S."/>
            <person name="Proctor R.H."/>
        </authorList>
    </citation>
    <scope>NUCLEOTIDE SEQUENCE [LARGE SCALE GENOMIC DNA]</scope>
    <source>
        <strain evidence="2 3">NRRL 13617</strain>
    </source>
</reference>
<feature type="domain" description="F-box" evidence="1">
    <location>
        <begin position="130"/>
        <end position="173"/>
    </location>
</feature>
<sequence>MREYNTYQCLLLRDESWEPQESELEDYEKQGRYVLSGLGDAKELNGEGYYGPQVFPGRNNVDFPDIAYYTTKHAAVKRARQMHWMHHAGDEFLAGNPCFIPGLQDILDSVQNARSSDDICSDAAAALNSTDVFSKFPQEIKLEILLQLDSWDIANLRLSSRTFRHLRNRSSTI</sequence>
<dbReference type="Proteomes" id="UP000582016">
    <property type="component" value="Unassembled WGS sequence"/>
</dbReference>
<comment type="caution">
    <text evidence="2">The sequence shown here is derived from an EMBL/GenBank/DDBJ whole genome shotgun (WGS) entry which is preliminary data.</text>
</comment>
<dbReference type="PROSITE" id="PS50181">
    <property type="entry name" value="FBOX"/>
    <property type="match status" value="1"/>
</dbReference>
<dbReference type="InterPro" id="IPR001810">
    <property type="entry name" value="F-box_dom"/>
</dbReference>
<dbReference type="Pfam" id="PF00646">
    <property type="entry name" value="F-box"/>
    <property type="match status" value="1"/>
</dbReference>
<dbReference type="SUPFAM" id="SSF81383">
    <property type="entry name" value="F-box domain"/>
    <property type="match status" value="1"/>
</dbReference>
<accession>A0A8H5I6U9</accession>